<reference evidence="2" key="1">
    <citation type="submission" date="2007-07" db="EMBL/GenBank/DDBJ databases">
        <title>PCAP assembly of the Caenorhabditis remanei genome.</title>
        <authorList>
            <consortium name="The Caenorhabditis remanei Sequencing Consortium"/>
            <person name="Wilson R.K."/>
        </authorList>
    </citation>
    <scope>NUCLEOTIDE SEQUENCE [LARGE SCALE GENOMIC DNA]</scope>
    <source>
        <strain evidence="2">PB4641</strain>
    </source>
</reference>
<dbReference type="InterPro" id="IPR000595">
    <property type="entry name" value="cNMP-bd_dom"/>
</dbReference>
<keyword evidence="3" id="KW-1185">Reference proteome</keyword>
<evidence type="ECO:0000313" key="3">
    <source>
        <dbReference type="Proteomes" id="UP000008281"/>
    </source>
</evidence>
<dbReference type="EMBL" id="DS268410">
    <property type="protein sequence ID" value="EFO99712.1"/>
    <property type="molecule type" value="Genomic_DNA"/>
</dbReference>
<dbReference type="AlphaFoldDB" id="E3LKV8"/>
<name>E3LKV8_CAERE</name>
<dbReference type="eggNOG" id="ENOG502QTAG">
    <property type="taxonomic scope" value="Eukaryota"/>
</dbReference>
<feature type="domain" description="Cyclic nucleotide-binding" evidence="1">
    <location>
        <begin position="114"/>
        <end position="191"/>
    </location>
</feature>
<dbReference type="Pfam" id="PF03385">
    <property type="entry name" value="STELLO"/>
    <property type="match status" value="1"/>
</dbReference>
<dbReference type="PANTHER" id="PTHR31362:SF0">
    <property type="entry name" value="EXOSTOSIN DOMAIN-CONTAINING PROTEIN-RELATED"/>
    <property type="match status" value="1"/>
</dbReference>
<protein>
    <recommendedName>
        <fullName evidence="1">Cyclic nucleotide-binding domain-containing protein</fullName>
    </recommendedName>
</protein>
<accession>E3LKV8</accession>
<dbReference type="PROSITE" id="PS50042">
    <property type="entry name" value="CNMP_BINDING_3"/>
    <property type="match status" value="1"/>
</dbReference>
<dbReference type="HOGENOM" id="CLU_1185959_0_0_1"/>
<dbReference type="InParanoid" id="E3LKV8"/>
<gene>
    <name evidence="2" type="ORF">CRE_18497</name>
</gene>
<dbReference type="Proteomes" id="UP000008281">
    <property type="component" value="Unassembled WGS sequence"/>
</dbReference>
<organism evidence="3">
    <name type="scientific">Caenorhabditis remanei</name>
    <name type="common">Caenorhabditis vulgaris</name>
    <dbReference type="NCBI Taxonomy" id="31234"/>
    <lineage>
        <taxon>Eukaryota</taxon>
        <taxon>Metazoa</taxon>
        <taxon>Ecdysozoa</taxon>
        <taxon>Nematoda</taxon>
        <taxon>Chromadorea</taxon>
        <taxon>Rhabditida</taxon>
        <taxon>Rhabditina</taxon>
        <taxon>Rhabditomorpha</taxon>
        <taxon>Rhabditoidea</taxon>
        <taxon>Rhabditidae</taxon>
        <taxon>Peloderinae</taxon>
        <taxon>Caenorhabditis</taxon>
    </lineage>
</organism>
<dbReference type="PANTHER" id="PTHR31362">
    <property type="entry name" value="GLYCOSYLTRANSFERASE STELLO1-RELATED"/>
    <property type="match status" value="1"/>
</dbReference>
<dbReference type="InterPro" id="IPR005049">
    <property type="entry name" value="STL-like"/>
</dbReference>
<dbReference type="STRING" id="31234.E3LKV8"/>
<evidence type="ECO:0000313" key="2">
    <source>
        <dbReference type="EMBL" id="EFO99712.1"/>
    </source>
</evidence>
<proteinExistence type="predicted"/>
<dbReference type="OrthoDB" id="5948173at2759"/>
<sequence length="238" mass="28118">MNPAEIHEGYFAYHCVPLVKGMRLNNVRGYFLMADDSVFNIWQRIDYSKVHHTRGITHENSSMWWDGEYGLKAAENILKTIENNTDPKISKAWKQFEKGLKKHGYLKNKETVNNEMTSKKGRSISDFYYIPTSKIDYYATLMRLFYDNEFFIELAINRFLKSVNYETPLARNTSYLWGDDRLKWYELYNPNVVVMHPIKASQFKIPSETRKRYCGSVLQTWSDILFHGARNFITKMGD</sequence>
<evidence type="ECO:0000259" key="1">
    <source>
        <dbReference type="PROSITE" id="PS50042"/>
    </source>
</evidence>
<dbReference type="OMA" id="HENSSMW"/>